<feature type="domain" description="Metallo-beta-lactamase" evidence="2">
    <location>
        <begin position="35"/>
        <end position="97"/>
    </location>
</feature>
<evidence type="ECO:0000313" key="4">
    <source>
        <dbReference type="Proteomes" id="UP000199229"/>
    </source>
</evidence>
<dbReference type="PANTHER" id="PTHR30619">
    <property type="entry name" value="DNA INTERNALIZATION/COMPETENCE PROTEIN COMEC/REC2"/>
    <property type="match status" value="1"/>
</dbReference>
<dbReference type="InterPro" id="IPR001279">
    <property type="entry name" value="Metallo-B-lactamas"/>
</dbReference>
<evidence type="ECO:0000259" key="2">
    <source>
        <dbReference type="Pfam" id="PF00753"/>
    </source>
</evidence>
<dbReference type="InterPro" id="IPR052159">
    <property type="entry name" value="Competence_DNA_uptake"/>
</dbReference>
<dbReference type="SUPFAM" id="SSF56281">
    <property type="entry name" value="Metallo-hydrolase/oxidoreductase"/>
    <property type="match status" value="1"/>
</dbReference>
<dbReference type="OrthoDB" id="418728at2"/>
<dbReference type="Pfam" id="PF00753">
    <property type="entry name" value="Lactamase_B"/>
    <property type="match status" value="1"/>
</dbReference>
<dbReference type="PANTHER" id="PTHR30619:SF1">
    <property type="entry name" value="RECOMBINATION PROTEIN 2"/>
    <property type="match status" value="1"/>
</dbReference>
<dbReference type="AlphaFoldDB" id="A0A1I2UXH7"/>
<feature type="region of interest" description="Disordered" evidence="1">
    <location>
        <begin position="327"/>
        <end position="364"/>
    </location>
</feature>
<protein>
    <submittedName>
        <fullName evidence="3">Metallo-beta-lactamase superfamily protein</fullName>
    </submittedName>
</protein>
<sequence length="364" mass="40528">MADFFEIDFLEVHTSKSGDAISIRYEQGGEQYIHVVDGGYEATGPKLVSHINKHYDRPGFIDHVVATHPDQDHAQGLATILESFSVGTLWVLLPWNYIDHLMPRFERYTNPENLKNKLKKAYPYIARLEEIANERGIEIREPFQGAQIGAFTVMAPTPERYLDLVVTSAKTPEHVVEDSFLGIAGQFLVEAAKRAKSLIRRGWGAEDFPSDGTSNENEMSVVQFARLCGKNIVLTADTGRDGLAEAADYAPYLGLSLPGGVDRFQVPHHGGRHNVSTEMLDRWFGPRLASEPAQGQETFTSVVSAADEDEDHPRKVVVRAFKHRGAKWTTTEGEPGGVRTSHNAPPREGWGPVKHVPYPDEMEE</sequence>
<dbReference type="Proteomes" id="UP000199229">
    <property type="component" value="Unassembled WGS sequence"/>
</dbReference>
<dbReference type="EMBL" id="FOPM01000011">
    <property type="protein sequence ID" value="SFG79541.1"/>
    <property type="molecule type" value="Genomic_DNA"/>
</dbReference>
<dbReference type="Gene3D" id="3.60.15.10">
    <property type="entry name" value="Ribonuclease Z/Hydroxyacylglutathione hydrolase-like"/>
    <property type="match status" value="1"/>
</dbReference>
<reference evidence="4" key="1">
    <citation type="submission" date="2016-10" db="EMBL/GenBank/DDBJ databases">
        <authorList>
            <person name="Varghese N."/>
            <person name="Submissions S."/>
        </authorList>
    </citation>
    <scope>NUCLEOTIDE SEQUENCE [LARGE SCALE GENOMIC DNA]</scope>
    <source>
        <strain evidence="4">Gh-105</strain>
    </source>
</reference>
<evidence type="ECO:0000256" key="1">
    <source>
        <dbReference type="SAM" id="MobiDB-lite"/>
    </source>
</evidence>
<accession>A0A1I2UXH7</accession>
<proteinExistence type="predicted"/>
<dbReference type="RefSeq" id="WP_091972063.1">
    <property type="nucleotide sequence ID" value="NZ_FOPM01000011.1"/>
</dbReference>
<dbReference type="InterPro" id="IPR036866">
    <property type="entry name" value="RibonucZ/Hydroxyglut_hydro"/>
</dbReference>
<name>A0A1I2UXH7_9HYPH</name>
<evidence type="ECO:0000313" key="3">
    <source>
        <dbReference type="EMBL" id="SFG79541.1"/>
    </source>
</evidence>
<gene>
    <name evidence="3" type="ORF">SAMN05192565_111111</name>
</gene>
<dbReference type="STRING" id="582675.SAMN05192565_111111"/>
<keyword evidence="4" id="KW-1185">Reference proteome</keyword>
<organism evidence="3 4">
    <name type="scientific">Methylobacterium gossipiicola</name>
    <dbReference type="NCBI Taxonomy" id="582675"/>
    <lineage>
        <taxon>Bacteria</taxon>
        <taxon>Pseudomonadati</taxon>
        <taxon>Pseudomonadota</taxon>
        <taxon>Alphaproteobacteria</taxon>
        <taxon>Hyphomicrobiales</taxon>
        <taxon>Methylobacteriaceae</taxon>
        <taxon>Methylobacterium</taxon>
    </lineage>
</organism>